<organism evidence="3 4">
    <name type="scientific">Collinsella ihumii</name>
    <dbReference type="NCBI Taxonomy" id="1720204"/>
    <lineage>
        <taxon>Bacteria</taxon>
        <taxon>Bacillati</taxon>
        <taxon>Actinomycetota</taxon>
        <taxon>Coriobacteriia</taxon>
        <taxon>Coriobacteriales</taxon>
        <taxon>Coriobacteriaceae</taxon>
        <taxon>Collinsella</taxon>
    </lineage>
</organism>
<feature type="compositionally biased region" description="Low complexity" evidence="1">
    <location>
        <begin position="565"/>
        <end position="584"/>
    </location>
</feature>
<evidence type="ECO:0000256" key="1">
    <source>
        <dbReference type="SAM" id="MobiDB-lite"/>
    </source>
</evidence>
<reference evidence="3" key="2">
    <citation type="submission" date="2023-08" db="EMBL/GenBank/DDBJ databases">
        <title>Identification and characterization of horizontal gene transfer across gut microbiota members of farm animals based on homology search.</title>
        <authorList>
            <person name="Schwarzerova J."/>
            <person name="Nykrynova M."/>
            <person name="Jureckova K."/>
            <person name="Cejkova D."/>
            <person name="Rychlik I."/>
        </authorList>
    </citation>
    <scope>NUCLEOTIDE SEQUENCE</scope>
    <source>
        <strain evidence="3">15_COKtk</strain>
    </source>
</reference>
<evidence type="ECO:0008006" key="5">
    <source>
        <dbReference type="Google" id="ProtNLM"/>
    </source>
</evidence>
<dbReference type="AlphaFoldDB" id="A0AAW7JRN0"/>
<evidence type="ECO:0000313" key="3">
    <source>
        <dbReference type="EMBL" id="MDN0070024.1"/>
    </source>
</evidence>
<comment type="caution">
    <text evidence="3">The sequence shown here is derived from an EMBL/GenBank/DDBJ whole genome shotgun (WGS) entry which is preliminary data.</text>
</comment>
<evidence type="ECO:0000313" key="4">
    <source>
        <dbReference type="Proteomes" id="UP001168505"/>
    </source>
</evidence>
<keyword evidence="2" id="KW-0732">Signal</keyword>
<evidence type="ECO:0000256" key="2">
    <source>
        <dbReference type="SAM" id="SignalP"/>
    </source>
</evidence>
<reference evidence="3" key="1">
    <citation type="submission" date="2023-06" db="EMBL/GenBank/DDBJ databases">
        <authorList>
            <person name="Zeman M."/>
            <person name="Kubasova T."/>
            <person name="Jahodarova E."/>
            <person name="Nykrynova M."/>
            <person name="Rychlik I."/>
        </authorList>
    </citation>
    <scope>NUCLEOTIDE SEQUENCE</scope>
    <source>
        <strain evidence="3">15_COKtk</strain>
    </source>
</reference>
<proteinExistence type="predicted"/>
<feature type="chain" id="PRO_5043599909" description="MBG domain-containing protein" evidence="2">
    <location>
        <begin position="27"/>
        <end position="584"/>
    </location>
</feature>
<name>A0AAW7JRN0_9ACTN</name>
<feature type="region of interest" description="Disordered" evidence="1">
    <location>
        <begin position="557"/>
        <end position="584"/>
    </location>
</feature>
<protein>
    <recommendedName>
        <fullName evidence="5">MBG domain-containing protein</fullName>
    </recommendedName>
</protein>
<sequence length="584" mass="61143">MTACVHTKKVAAVVTASLVGALSLGAAPVAAMADTADTGIDLQAAAWYTDAKVTKATDGKGGTVSNPNEATFILGSGKYLVPTEVANSMVMTPIDDTFAVVCDNDSNWASSAASTARTDSDGNPYYVGLGVGGWYKADGVDAFEITSTSQTLTAEQAEAYFGGKLVDLNNTPVEVDPSPNFRVIISKDGHSVDQVFKIKAVSSSQEIKLDGAVVYDGENLIGCDIVFVDESGTAISPVQWFEADGTSTTSIVNAGSYYAKFSNGQTASFEVQALDLSSASVVINDLQSGKGSHAGAYWNDDILDALVINGDRINATLKGQLDIVKRSNPSAYASGENTVTIARGAGLSSNIKGTASVTFTIYDVNAVDSVEYGRQTAVETTSGGYAYDTVEIWLENGMAYDESKISVKDSLGNTYTGDDLEISYSNRATGEKVNISALAEMGKYSVNVRVKPFNDFVSGDYYGGSVSFDVDVNAMSLNSNKNLAFFFDGKLSGDSASATYDGTDQLSKLETVVKNAAGDTMEEGTDYTLEITKDGKDVESATDAGTYVVTAKPVTFDFGGSAKNSSPSRSTRSTPSASSPLPTT</sequence>
<dbReference type="Proteomes" id="UP001168505">
    <property type="component" value="Unassembled WGS sequence"/>
</dbReference>
<gene>
    <name evidence="3" type="ORF">QVN40_10005</name>
</gene>
<dbReference type="EMBL" id="JAUEIR010000009">
    <property type="protein sequence ID" value="MDN0070024.1"/>
    <property type="molecule type" value="Genomic_DNA"/>
</dbReference>
<accession>A0AAW7JRN0</accession>
<feature type="signal peptide" evidence="2">
    <location>
        <begin position="1"/>
        <end position="26"/>
    </location>
</feature>
<dbReference type="RefSeq" id="WP_289827575.1">
    <property type="nucleotide sequence ID" value="NZ_JAUEIR010000009.1"/>
</dbReference>